<dbReference type="InterPro" id="IPR036388">
    <property type="entry name" value="WH-like_DNA-bd_sf"/>
</dbReference>
<dbReference type="InterPro" id="IPR036390">
    <property type="entry name" value="WH_DNA-bd_sf"/>
</dbReference>
<dbReference type="SUPFAM" id="SSF46785">
    <property type="entry name" value="Winged helix' DNA-binding domain"/>
    <property type="match status" value="1"/>
</dbReference>
<dbReference type="Gene3D" id="1.10.10.10">
    <property type="entry name" value="Winged helix-like DNA-binding domain superfamily/Winged helix DNA-binding domain"/>
    <property type="match status" value="1"/>
</dbReference>
<dbReference type="Pfam" id="PF03551">
    <property type="entry name" value="PadR"/>
    <property type="match status" value="1"/>
</dbReference>
<dbReference type="RefSeq" id="WP_095821237.1">
    <property type="nucleotide sequence ID" value="NZ_NSGH01000003.1"/>
</dbReference>
<name>A0ABX4HTK8_9BACI</name>
<comment type="caution">
    <text evidence="2">The sequence shown here is derived from an EMBL/GenBank/DDBJ whole genome shotgun (WGS) entry which is preliminary data.</text>
</comment>
<dbReference type="Proteomes" id="UP000217561">
    <property type="component" value="Unassembled WGS sequence"/>
</dbReference>
<dbReference type="InterPro" id="IPR005149">
    <property type="entry name" value="Tscrpt_reg_PadR_N"/>
</dbReference>
<keyword evidence="3" id="KW-1185">Reference proteome</keyword>
<evidence type="ECO:0000259" key="1">
    <source>
        <dbReference type="Pfam" id="PF03551"/>
    </source>
</evidence>
<dbReference type="EMBL" id="NSGH01000003">
    <property type="protein sequence ID" value="PBB06554.1"/>
    <property type="molecule type" value="Genomic_DNA"/>
</dbReference>
<reference evidence="2 3" key="1">
    <citation type="submission" date="2017-08" db="EMBL/GenBank/DDBJ databases">
        <title>Salimicrobium alkalisoli sp. nov., isolated from saline alkaline soil.</title>
        <authorList>
            <person name="Zhang G."/>
            <person name="Xiong Q."/>
        </authorList>
    </citation>
    <scope>NUCLEOTIDE SEQUENCE [LARGE SCALE GENOMIC DNA]</scope>
    <source>
        <strain evidence="2 3">WN024</strain>
    </source>
</reference>
<feature type="domain" description="Transcription regulator PadR N-terminal" evidence="1">
    <location>
        <begin position="24"/>
        <end position="88"/>
    </location>
</feature>
<organism evidence="2 3">
    <name type="scientific">Salimicrobium humidisoli</name>
    <dbReference type="NCBI Taxonomy" id="2029857"/>
    <lineage>
        <taxon>Bacteria</taxon>
        <taxon>Bacillati</taxon>
        <taxon>Bacillota</taxon>
        <taxon>Bacilli</taxon>
        <taxon>Bacillales</taxon>
        <taxon>Bacillaceae</taxon>
        <taxon>Salimicrobium</taxon>
    </lineage>
</organism>
<sequence length="112" mass="12703">MARRKSLSDRELTDTSFFILLSLTEPKHGYLIMQEIEKMTEGAVSIGPASLYTTIRKLSEAGLIRPAPGAETKKKTYLITTEGKNLLNEDIARRERIIRTAKDYLSEREDAE</sequence>
<dbReference type="PANTHER" id="PTHR33169">
    <property type="entry name" value="PADR-FAMILY TRANSCRIPTIONAL REGULATOR"/>
    <property type="match status" value="1"/>
</dbReference>
<gene>
    <name evidence="2" type="ORF">CKW00_02585</name>
</gene>
<protein>
    <submittedName>
        <fullName evidence="2">PadR family transcriptional regulator</fullName>
    </submittedName>
</protein>
<dbReference type="InterPro" id="IPR052509">
    <property type="entry name" value="Metal_resp_DNA-bind_regulator"/>
</dbReference>
<evidence type="ECO:0000313" key="3">
    <source>
        <dbReference type="Proteomes" id="UP000217561"/>
    </source>
</evidence>
<accession>A0ABX4HTK8</accession>
<dbReference type="PANTHER" id="PTHR33169:SF13">
    <property type="entry name" value="PADR-FAMILY TRANSCRIPTIONAL REGULATOR"/>
    <property type="match status" value="1"/>
</dbReference>
<proteinExistence type="predicted"/>
<evidence type="ECO:0000313" key="2">
    <source>
        <dbReference type="EMBL" id="PBB06554.1"/>
    </source>
</evidence>